<dbReference type="Pfam" id="PF05633">
    <property type="entry name" value="ROH1-like"/>
    <property type="match status" value="1"/>
</dbReference>
<name>A0AAX6E6L4_IRIPA</name>
<dbReference type="GO" id="GO:0009368">
    <property type="term" value="C:endopeptidase Clp complex"/>
    <property type="evidence" value="ECO:0007669"/>
    <property type="project" value="TreeGrafter"/>
</dbReference>
<dbReference type="InterPro" id="IPR023562">
    <property type="entry name" value="ClpP/TepA"/>
</dbReference>
<dbReference type="InterPro" id="IPR008511">
    <property type="entry name" value="ROH1-like"/>
</dbReference>
<evidence type="ECO:0000313" key="2">
    <source>
        <dbReference type="EMBL" id="KAJ6799757.1"/>
    </source>
</evidence>
<dbReference type="PANTHER" id="PTHR10381:SF47">
    <property type="entry name" value="ATP-DEPENDENT CLP PROTEASE PROTEOLYTIC SUBUNIT-RELATED PROTEIN 4, CHLOROPLASTIC"/>
    <property type="match status" value="1"/>
</dbReference>
<proteinExistence type="predicted"/>
<dbReference type="Pfam" id="PF00574">
    <property type="entry name" value="CLP_protease"/>
    <property type="match status" value="1"/>
</dbReference>
<evidence type="ECO:0000256" key="1">
    <source>
        <dbReference type="SAM" id="MobiDB-lite"/>
    </source>
</evidence>
<dbReference type="GO" id="GO:0004252">
    <property type="term" value="F:serine-type endopeptidase activity"/>
    <property type="evidence" value="ECO:0007669"/>
    <property type="project" value="TreeGrafter"/>
</dbReference>
<dbReference type="AlphaFoldDB" id="A0AAX6E6L4"/>
<gene>
    <name evidence="2" type="ORF">M6B38_203415</name>
</gene>
<keyword evidence="3" id="KW-1185">Reference proteome</keyword>
<reference evidence="2" key="2">
    <citation type="submission" date="2023-04" db="EMBL/GenBank/DDBJ databases">
        <authorList>
            <person name="Bruccoleri R.E."/>
            <person name="Oakeley E.J."/>
            <person name="Faust A.-M."/>
            <person name="Dessus-Babus S."/>
            <person name="Altorfer M."/>
            <person name="Burckhardt D."/>
            <person name="Oertli M."/>
            <person name="Naumann U."/>
            <person name="Petersen F."/>
            <person name="Wong J."/>
        </authorList>
    </citation>
    <scope>NUCLEOTIDE SEQUENCE</scope>
    <source>
        <strain evidence="2">GSM-AAB239-AS_SAM_17_03QT</strain>
        <tissue evidence="2">Leaf</tissue>
    </source>
</reference>
<dbReference type="GO" id="GO:0004176">
    <property type="term" value="F:ATP-dependent peptidase activity"/>
    <property type="evidence" value="ECO:0007669"/>
    <property type="project" value="TreeGrafter"/>
</dbReference>
<organism evidence="2 3">
    <name type="scientific">Iris pallida</name>
    <name type="common">Sweet iris</name>
    <dbReference type="NCBI Taxonomy" id="29817"/>
    <lineage>
        <taxon>Eukaryota</taxon>
        <taxon>Viridiplantae</taxon>
        <taxon>Streptophyta</taxon>
        <taxon>Embryophyta</taxon>
        <taxon>Tracheophyta</taxon>
        <taxon>Spermatophyta</taxon>
        <taxon>Magnoliopsida</taxon>
        <taxon>Liliopsida</taxon>
        <taxon>Asparagales</taxon>
        <taxon>Iridaceae</taxon>
        <taxon>Iridoideae</taxon>
        <taxon>Irideae</taxon>
        <taxon>Iris</taxon>
    </lineage>
</organism>
<dbReference type="PANTHER" id="PTHR10381">
    <property type="entry name" value="ATP-DEPENDENT CLP PROTEASE PROTEOLYTIC SUBUNIT"/>
    <property type="match status" value="1"/>
</dbReference>
<dbReference type="Proteomes" id="UP001140949">
    <property type="component" value="Unassembled WGS sequence"/>
</dbReference>
<feature type="region of interest" description="Disordered" evidence="1">
    <location>
        <begin position="80"/>
        <end position="108"/>
    </location>
</feature>
<accession>A0AAX6E6L4</accession>
<comment type="caution">
    <text evidence="2">The sequence shown here is derived from an EMBL/GenBank/DDBJ whole genome shotgun (WGS) entry which is preliminary data.</text>
</comment>
<sequence>MKGHGVSGLMREIFVIEKGTRGLVELLGRPVAVVYKELAREGRLRELEGVREGLKEGLERQLREVFHWIVRSRTEGLECLSRSSSGRSKGGAGEAAQGGVPPDSACRRARATDNFQGGRRGMSLVPSVMELILAEFLYLQYEDEEKPIYLYINSTGTTKGGEKLGYEKEAFAIL</sequence>
<keyword evidence="2" id="KW-0645">Protease</keyword>
<dbReference type="EMBL" id="JANAVB010039220">
    <property type="protein sequence ID" value="KAJ6799757.1"/>
    <property type="molecule type" value="Genomic_DNA"/>
</dbReference>
<dbReference type="GO" id="GO:0051117">
    <property type="term" value="F:ATPase binding"/>
    <property type="evidence" value="ECO:0007669"/>
    <property type="project" value="TreeGrafter"/>
</dbReference>
<evidence type="ECO:0000313" key="3">
    <source>
        <dbReference type="Proteomes" id="UP001140949"/>
    </source>
</evidence>
<dbReference type="GO" id="GO:0006515">
    <property type="term" value="P:protein quality control for misfolded or incompletely synthesized proteins"/>
    <property type="evidence" value="ECO:0007669"/>
    <property type="project" value="TreeGrafter"/>
</dbReference>
<protein>
    <submittedName>
        <fullName evidence="2">ATP-dependent Clp protease proteolytic subunit-related protein 4, chloroplastic</fullName>
    </submittedName>
</protein>
<reference evidence="2" key="1">
    <citation type="journal article" date="2023" name="GigaByte">
        <title>Genome assembly of the bearded iris, Iris pallida Lam.</title>
        <authorList>
            <person name="Bruccoleri R.E."/>
            <person name="Oakeley E.J."/>
            <person name="Faust A.M.E."/>
            <person name="Altorfer M."/>
            <person name="Dessus-Babus S."/>
            <person name="Burckhardt D."/>
            <person name="Oertli M."/>
            <person name="Naumann U."/>
            <person name="Petersen F."/>
            <person name="Wong J."/>
        </authorList>
    </citation>
    <scope>NUCLEOTIDE SEQUENCE</scope>
    <source>
        <strain evidence="2">GSM-AAB239-AS_SAM_17_03QT</strain>
    </source>
</reference>
<keyword evidence="2" id="KW-0378">Hydrolase</keyword>
<dbReference type="Gene3D" id="3.90.226.10">
    <property type="entry name" value="2-enoyl-CoA Hydratase, Chain A, domain 1"/>
    <property type="match status" value="1"/>
</dbReference>